<evidence type="ECO:0000313" key="2">
    <source>
        <dbReference type="Proteomes" id="UP000585681"/>
    </source>
</evidence>
<dbReference type="AlphaFoldDB" id="A0A840CAL9"/>
<gene>
    <name evidence="1" type="ORF">GGR17_001722</name>
</gene>
<protein>
    <submittedName>
        <fullName evidence="1">Uncharacterized protein (DUF1499 family)</fullName>
    </submittedName>
</protein>
<reference evidence="1" key="1">
    <citation type="submission" date="2020-08" db="EMBL/GenBank/DDBJ databases">
        <title>Genomic Encyclopedia of Type Strains, Phase IV (KMG-IV): sequencing the most valuable type-strain genomes for metagenomic binning, comparative biology and taxonomic classification.</title>
        <authorList>
            <person name="Goeker M."/>
        </authorList>
    </citation>
    <scope>NUCLEOTIDE SEQUENCE [LARGE SCALE GENOMIC DNA]</scope>
    <source>
        <strain evidence="1">DSM 105040</strain>
    </source>
</reference>
<dbReference type="InterPro" id="IPR010865">
    <property type="entry name" value="DUF1499"/>
</dbReference>
<accession>A0A840CAL9</accession>
<dbReference type="RefSeq" id="WP_054538653.1">
    <property type="nucleotide sequence ID" value="NZ_JACIEQ010000002.1"/>
</dbReference>
<dbReference type="EMBL" id="JACIEQ010000002">
    <property type="protein sequence ID" value="MBB4021913.1"/>
    <property type="molecule type" value="Genomic_DNA"/>
</dbReference>
<evidence type="ECO:0000313" key="1">
    <source>
        <dbReference type="EMBL" id="MBB4021913.1"/>
    </source>
</evidence>
<name>A0A840CAL9_9RHOB</name>
<sequence>MIRSSIIEMLWLVPLIVVSALIYVRLAPAKAEDWHVDPLSAAPPGPSGVLVRPADGDILPVEHAVAPEDLLRHLDAIILATPRTRLFAGSLAGGRLTYVTRSRVFGFPDYSTVAVAGAGDNSAPVILARARFGRSDIGVNRARVTRWLQALEQAG</sequence>
<dbReference type="Pfam" id="PF07386">
    <property type="entry name" value="DUF1499"/>
    <property type="match status" value="1"/>
</dbReference>
<comment type="caution">
    <text evidence="1">The sequence shown here is derived from an EMBL/GenBank/DDBJ whole genome shotgun (WGS) entry which is preliminary data.</text>
</comment>
<organism evidence="1 2">
    <name type="scientific">Actibacterium naphthalenivorans</name>
    <dbReference type="NCBI Taxonomy" id="1614693"/>
    <lineage>
        <taxon>Bacteria</taxon>
        <taxon>Pseudomonadati</taxon>
        <taxon>Pseudomonadota</taxon>
        <taxon>Alphaproteobacteria</taxon>
        <taxon>Rhodobacterales</taxon>
        <taxon>Roseobacteraceae</taxon>
        <taxon>Actibacterium</taxon>
    </lineage>
</organism>
<dbReference type="Proteomes" id="UP000585681">
    <property type="component" value="Unassembled WGS sequence"/>
</dbReference>
<keyword evidence="2" id="KW-1185">Reference proteome</keyword>
<proteinExistence type="predicted"/>